<evidence type="ECO:0000259" key="10">
    <source>
        <dbReference type="Pfam" id="PF02911"/>
    </source>
</evidence>
<dbReference type="InterPro" id="IPR041711">
    <property type="entry name" value="Met-tRNA-FMT_N"/>
</dbReference>
<dbReference type="NCBIfam" id="TIGR00460">
    <property type="entry name" value="fmt"/>
    <property type="match status" value="1"/>
</dbReference>
<dbReference type="EMBL" id="VYGV01000004">
    <property type="protein sequence ID" value="NWF44310.1"/>
    <property type="molecule type" value="Genomic_DNA"/>
</dbReference>
<dbReference type="CDD" id="cd08646">
    <property type="entry name" value="FMT_core_Met-tRNA-FMT_N"/>
    <property type="match status" value="1"/>
</dbReference>
<feature type="domain" description="Formyl transferase C-terminal" evidence="10">
    <location>
        <begin position="211"/>
        <end position="312"/>
    </location>
</feature>
<dbReference type="InterPro" id="IPR002376">
    <property type="entry name" value="Formyl_transf_N"/>
</dbReference>
<dbReference type="Gene3D" id="3.40.50.170">
    <property type="entry name" value="Formyl transferase, N-terminal domain"/>
    <property type="match status" value="1"/>
</dbReference>
<gene>
    <name evidence="8" type="primary">fmt</name>
    <name evidence="11" type="ORF">F3K02_03445</name>
</gene>
<dbReference type="EC" id="2.1.2.9" evidence="3 8"/>
<dbReference type="Gene3D" id="3.10.25.10">
    <property type="entry name" value="Formyl transferase, C-terminal domain"/>
    <property type="match status" value="1"/>
</dbReference>
<evidence type="ECO:0000259" key="9">
    <source>
        <dbReference type="Pfam" id="PF00551"/>
    </source>
</evidence>
<dbReference type="CDD" id="cd08704">
    <property type="entry name" value="Met_tRNA_FMT_C"/>
    <property type="match status" value="1"/>
</dbReference>
<dbReference type="RefSeq" id="WP_177133364.1">
    <property type="nucleotide sequence ID" value="NZ_VYGV01000004.1"/>
</dbReference>
<dbReference type="InterPro" id="IPR011034">
    <property type="entry name" value="Formyl_transferase-like_C_sf"/>
</dbReference>
<evidence type="ECO:0000256" key="5">
    <source>
        <dbReference type="ARBA" id="ARBA00022679"/>
    </source>
</evidence>
<evidence type="ECO:0000256" key="2">
    <source>
        <dbReference type="ARBA" id="ARBA00010699"/>
    </source>
</evidence>
<dbReference type="PANTHER" id="PTHR11138:SF5">
    <property type="entry name" value="METHIONYL-TRNA FORMYLTRANSFERASE, MITOCHONDRIAL"/>
    <property type="match status" value="1"/>
</dbReference>
<reference evidence="11 12" key="1">
    <citation type="submission" date="2019-09" db="EMBL/GenBank/DDBJ databases">
        <title>Hydrogenophaga aromatica sp. nov., isolated from a para-xylene-degrading enrichment culture.</title>
        <authorList>
            <person name="Tancsics A."/>
            <person name="Banerjee S."/>
        </authorList>
    </citation>
    <scope>NUCLEOTIDE SEQUENCE [LARGE SCALE GENOMIC DNA]</scope>
    <source>
        <strain evidence="11 12">D2P1</strain>
    </source>
</reference>
<comment type="catalytic activity">
    <reaction evidence="7 8">
        <text>L-methionyl-tRNA(fMet) + (6R)-10-formyltetrahydrofolate = N-formyl-L-methionyl-tRNA(fMet) + (6S)-5,6,7,8-tetrahydrofolate + H(+)</text>
        <dbReference type="Rhea" id="RHEA:24380"/>
        <dbReference type="Rhea" id="RHEA-COMP:9952"/>
        <dbReference type="Rhea" id="RHEA-COMP:9953"/>
        <dbReference type="ChEBI" id="CHEBI:15378"/>
        <dbReference type="ChEBI" id="CHEBI:57453"/>
        <dbReference type="ChEBI" id="CHEBI:78530"/>
        <dbReference type="ChEBI" id="CHEBI:78844"/>
        <dbReference type="ChEBI" id="CHEBI:195366"/>
        <dbReference type="EC" id="2.1.2.9"/>
    </reaction>
</comment>
<dbReference type="InterPro" id="IPR001555">
    <property type="entry name" value="GART_AS"/>
</dbReference>
<dbReference type="HAMAP" id="MF_00182">
    <property type="entry name" value="Formyl_trans"/>
    <property type="match status" value="1"/>
</dbReference>
<organism evidence="11 12">
    <name type="scientific">Hydrogenophaga aromaticivorans</name>
    <dbReference type="NCBI Taxonomy" id="2610898"/>
    <lineage>
        <taxon>Bacteria</taxon>
        <taxon>Pseudomonadati</taxon>
        <taxon>Pseudomonadota</taxon>
        <taxon>Betaproteobacteria</taxon>
        <taxon>Burkholderiales</taxon>
        <taxon>Comamonadaceae</taxon>
        <taxon>Hydrogenophaga</taxon>
    </lineage>
</organism>
<keyword evidence="5 8" id="KW-0808">Transferase</keyword>
<name>A0A7Y8KVG5_9BURK</name>
<evidence type="ECO:0000256" key="7">
    <source>
        <dbReference type="ARBA" id="ARBA00048558"/>
    </source>
</evidence>
<sequence length="331" mass="34310">MKIIFAGTPEFARVALERLLAAGFEIPLVLSQPDRPAGRGMKLQASPVKQCALAHGLAVAQPRSLRLDGKFPVEATAARAAIIAANADAMVVAAYGLILPQWVLDAPRLGCFNIHASLLPRWRGAAPIHRAIEAGDQHTGVTIMQMDAGLDTGDMLLVERLPIAADDSTGSLHDRLAVLGGRLMVEALEMAACGGLSPVPQPADGVTYAHKIEKAEAAIDWTLPAAVIARRVRAFNPFPGASTALAGEAIKVWAAQVETDTGADAGAAAPGQVLAIGPQGIRVMTGDGVLVFDELQRAGGKRLPAADFLRGFALTPGQVLDAPTTATVAAA</sequence>
<dbReference type="GO" id="GO:0005829">
    <property type="term" value="C:cytosol"/>
    <property type="evidence" value="ECO:0007669"/>
    <property type="project" value="TreeGrafter"/>
</dbReference>
<accession>A0A7Y8KVG5</accession>
<dbReference type="Proteomes" id="UP000545507">
    <property type="component" value="Unassembled WGS sequence"/>
</dbReference>
<evidence type="ECO:0000256" key="3">
    <source>
        <dbReference type="ARBA" id="ARBA00012261"/>
    </source>
</evidence>
<keyword evidence="12" id="KW-1185">Reference proteome</keyword>
<dbReference type="PROSITE" id="PS00373">
    <property type="entry name" value="GART"/>
    <property type="match status" value="1"/>
</dbReference>
<dbReference type="PANTHER" id="PTHR11138">
    <property type="entry name" value="METHIONYL-TRNA FORMYLTRANSFERASE"/>
    <property type="match status" value="1"/>
</dbReference>
<dbReference type="InterPro" id="IPR005793">
    <property type="entry name" value="Formyl_trans_C"/>
</dbReference>
<dbReference type="InterPro" id="IPR044135">
    <property type="entry name" value="Met-tRNA-FMT_C"/>
</dbReference>
<comment type="caution">
    <text evidence="11">The sequence shown here is derived from an EMBL/GenBank/DDBJ whole genome shotgun (WGS) entry which is preliminary data.</text>
</comment>
<dbReference type="SUPFAM" id="SSF50486">
    <property type="entry name" value="FMT C-terminal domain-like"/>
    <property type="match status" value="1"/>
</dbReference>
<dbReference type="SUPFAM" id="SSF53328">
    <property type="entry name" value="Formyltransferase"/>
    <property type="match status" value="1"/>
</dbReference>
<dbReference type="Pfam" id="PF00551">
    <property type="entry name" value="Formyl_trans_N"/>
    <property type="match status" value="1"/>
</dbReference>
<evidence type="ECO:0000256" key="6">
    <source>
        <dbReference type="ARBA" id="ARBA00022917"/>
    </source>
</evidence>
<feature type="binding site" evidence="8">
    <location>
        <begin position="117"/>
        <end position="120"/>
    </location>
    <ligand>
        <name>(6S)-5,6,7,8-tetrahydrofolate</name>
        <dbReference type="ChEBI" id="CHEBI:57453"/>
    </ligand>
</feature>
<dbReference type="InterPro" id="IPR005794">
    <property type="entry name" value="Fmt"/>
</dbReference>
<comment type="function">
    <text evidence="1 8">Attaches a formyl group to the free amino group of methionyl-tRNA(fMet). The formyl group appears to play a dual role in the initiator identity of N-formylmethionyl-tRNA by promoting its recognition by IF2 and preventing the misappropriation of this tRNA by the elongation apparatus.</text>
</comment>
<dbReference type="Pfam" id="PF02911">
    <property type="entry name" value="Formyl_trans_C"/>
    <property type="match status" value="1"/>
</dbReference>
<proteinExistence type="inferred from homology"/>
<comment type="similarity">
    <text evidence="2 8">Belongs to the Fmt family.</text>
</comment>
<keyword evidence="6 8" id="KW-0648">Protein biosynthesis</keyword>
<dbReference type="InterPro" id="IPR037022">
    <property type="entry name" value="Formyl_trans_C_sf"/>
</dbReference>
<evidence type="ECO:0000313" key="12">
    <source>
        <dbReference type="Proteomes" id="UP000545507"/>
    </source>
</evidence>
<dbReference type="AlphaFoldDB" id="A0A7Y8KVG5"/>
<evidence type="ECO:0000256" key="1">
    <source>
        <dbReference type="ARBA" id="ARBA00002606"/>
    </source>
</evidence>
<evidence type="ECO:0000313" key="11">
    <source>
        <dbReference type="EMBL" id="NWF44310.1"/>
    </source>
</evidence>
<protein>
    <recommendedName>
        <fullName evidence="4 8">Methionyl-tRNA formyltransferase</fullName>
        <ecNumber evidence="3 8">2.1.2.9</ecNumber>
    </recommendedName>
</protein>
<evidence type="ECO:0000256" key="4">
    <source>
        <dbReference type="ARBA" id="ARBA00016014"/>
    </source>
</evidence>
<dbReference type="InterPro" id="IPR036477">
    <property type="entry name" value="Formyl_transf_N_sf"/>
</dbReference>
<evidence type="ECO:0000256" key="8">
    <source>
        <dbReference type="HAMAP-Rule" id="MF_00182"/>
    </source>
</evidence>
<feature type="domain" description="Formyl transferase N-terminal" evidence="9">
    <location>
        <begin position="1"/>
        <end position="188"/>
    </location>
</feature>
<dbReference type="GO" id="GO:0004479">
    <property type="term" value="F:methionyl-tRNA formyltransferase activity"/>
    <property type="evidence" value="ECO:0007669"/>
    <property type="project" value="UniProtKB-UniRule"/>
</dbReference>